<dbReference type="EMBL" id="CATQJL010000305">
    <property type="protein sequence ID" value="CAJ0604078.1"/>
    <property type="molecule type" value="Genomic_DNA"/>
</dbReference>
<feature type="compositionally biased region" description="Acidic residues" evidence="1">
    <location>
        <begin position="29"/>
        <end position="38"/>
    </location>
</feature>
<proteinExistence type="predicted"/>
<organism evidence="2 3">
    <name type="scientific">Cylicocyclus nassatus</name>
    <name type="common">Nematode worm</name>
    <dbReference type="NCBI Taxonomy" id="53992"/>
    <lineage>
        <taxon>Eukaryota</taxon>
        <taxon>Metazoa</taxon>
        <taxon>Ecdysozoa</taxon>
        <taxon>Nematoda</taxon>
        <taxon>Chromadorea</taxon>
        <taxon>Rhabditida</taxon>
        <taxon>Rhabditina</taxon>
        <taxon>Rhabditomorpha</taxon>
        <taxon>Strongyloidea</taxon>
        <taxon>Strongylidae</taxon>
        <taxon>Cylicocyclus</taxon>
    </lineage>
</organism>
<dbReference type="Proteomes" id="UP001176961">
    <property type="component" value="Unassembled WGS sequence"/>
</dbReference>
<reference evidence="2" key="1">
    <citation type="submission" date="2023-07" db="EMBL/GenBank/DDBJ databases">
        <authorList>
            <consortium name="CYATHOMIX"/>
        </authorList>
    </citation>
    <scope>NUCLEOTIDE SEQUENCE</scope>
    <source>
        <strain evidence="2">N/A</strain>
    </source>
</reference>
<evidence type="ECO:0000313" key="2">
    <source>
        <dbReference type="EMBL" id="CAJ0604078.1"/>
    </source>
</evidence>
<gene>
    <name evidence="2" type="ORF">CYNAS_LOCUS16061</name>
</gene>
<evidence type="ECO:0000313" key="3">
    <source>
        <dbReference type="Proteomes" id="UP001176961"/>
    </source>
</evidence>
<sequence>MYLAILSQRLYVMTIAPDEEPPDMLLSESDSDSDDTVDETPRKLSRCSNAHHELFEEQTTYIRAKRMYLEKKYAILSKIDSLVDRIQISIKVQTSRPPSKQQRTKVDDDIEESLLT</sequence>
<name>A0AA36H4X5_CYLNA</name>
<dbReference type="AlphaFoldDB" id="A0AA36H4X5"/>
<feature type="region of interest" description="Disordered" evidence="1">
    <location>
        <begin position="93"/>
        <end position="116"/>
    </location>
</feature>
<keyword evidence="3" id="KW-1185">Reference proteome</keyword>
<evidence type="ECO:0000256" key="1">
    <source>
        <dbReference type="SAM" id="MobiDB-lite"/>
    </source>
</evidence>
<comment type="caution">
    <text evidence="2">The sequence shown here is derived from an EMBL/GenBank/DDBJ whole genome shotgun (WGS) entry which is preliminary data.</text>
</comment>
<accession>A0AA36H4X5</accession>
<feature type="region of interest" description="Disordered" evidence="1">
    <location>
        <begin position="20"/>
        <end position="44"/>
    </location>
</feature>
<protein>
    <submittedName>
        <fullName evidence="2">Uncharacterized protein</fullName>
    </submittedName>
</protein>